<dbReference type="OMA" id="QDINDRN"/>
<dbReference type="SUPFAM" id="SSF56399">
    <property type="entry name" value="ADP-ribosylation"/>
    <property type="match status" value="1"/>
</dbReference>
<name>D6WSN8_TRICA</name>
<dbReference type="InParanoid" id="D6WSN8"/>
<dbReference type="PhylomeDB" id="D6WSN8"/>
<dbReference type="eggNOG" id="ENOG502QSC4">
    <property type="taxonomic scope" value="Eukaryota"/>
</dbReference>
<protein>
    <recommendedName>
        <fullName evidence="1">Poly [ADP-ribose] polymerase</fullName>
        <shortName evidence="1">PARP</shortName>
        <ecNumber evidence="1">2.4.2.-</ecNumber>
    </recommendedName>
</protein>
<dbReference type="GO" id="GO:0003950">
    <property type="term" value="F:NAD+ poly-ADP-ribosyltransferase activity"/>
    <property type="evidence" value="ECO:0000318"/>
    <property type="project" value="GO_Central"/>
</dbReference>
<reference evidence="3 4" key="1">
    <citation type="journal article" date="2008" name="Nature">
        <title>The genome of the model beetle and pest Tribolium castaneum.</title>
        <authorList>
            <consortium name="Tribolium Genome Sequencing Consortium"/>
            <person name="Richards S."/>
            <person name="Gibbs R.A."/>
            <person name="Weinstock G.M."/>
            <person name="Brown S.J."/>
            <person name="Denell R."/>
            <person name="Beeman R.W."/>
            <person name="Gibbs R."/>
            <person name="Beeman R.W."/>
            <person name="Brown S.J."/>
            <person name="Bucher G."/>
            <person name="Friedrich M."/>
            <person name="Grimmelikhuijzen C.J."/>
            <person name="Klingler M."/>
            <person name="Lorenzen M."/>
            <person name="Richards S."/>
            <person name="Roth S."/>
            <person name="Schroder R."/>
            <person name="Tautz D."/>
            <person name="Zdobnov E.M."/>
            <person name="Muzny D."/>
            <person name="Gibbs R.A."/>
            <person name="Weinstock G.M."/>
            <person name="Attaway T."/>
            <person name="Bell S."/>
            <person name="Buhay C.J."/>
            <person name="Chandrabose M.N."/>
            <person name="Chavez D."/>
            <person name="Clerk-Blankenburg K.P."/>
            <person name="Cree A."/>
            <person name="Dao M."/>
            <person name="Davis C."/>
            <person name="Chacko J."/>
            <person name="Dinh H."/>
            <person name="Dugan-Rocha S."/>
            <person name="Fowler G."/>
            <person name="Garner T.T."/>
            <person name="Garnes J."/>
            <person name="Gnirke A."/>
            <person name="Hawes A."/>
            <person name="Hernandez J."/>
            <person name="Hines S."/>
            <person name="Holder M."/>
            <person name="Hume J."/>
            <person name="Jhangiani S.N."/>
            <person name="Joshi V."/>
            <person name="Khan Z.M."/>
            <person name="Jackson L."/>
            <person name="Kovar C."/>
            <person name="Kowis A."/>
            <person name="Lee S."/>
            <person name="Lewis L.R."/>
            <person name="Margolis J."/>
            <person name="Morgan M."/>
            <person name="Nazareth L.V."/>
            <person name="Nguyen N."/>
            <person name="Okwuonu G."/>
            <person name="Parker D."/>
            <person name="Richards S."/>
            <person name="Ruiz S.J."/>
            <person name="Santibanez J."/>
            <person name="Savard J."/>
            <person name="Scherer S.E."/>
            <person name="Schneider B."/>
            <person name="Sodergren E."/>
            <person name="Tautz D."/>
            <person name="Vattahil S."/>
            <person name="Villasana D."/>
            <person name="White C.S."/>
            <person name="Wright R."/>
            <person name="Park Y."/>
            <person name="Beeman R.W."/>
            <person name="Lord J."/>
            <person name="Oppert B."/>
            <person name="Lorenzen M."/>
            <person name="Brown S."/>
            <person name="Wang L."/>
            <person name="Savard J."/>
            <person name="Tautz D."/>
            <person name="Richards S."/>
            <person name="Weinstock G."/>
            <person name="Gibbs R.A."/>
            <person name="Liu Y."/>
            <person name="Worley K."/>
            <person name="Weinstock G."/>
            <person name="Elsik C.G."/>
            <person name="Reese J.T."/>
            <person name="Elhaik E."/>
            <person name="Landan G."/>
            <person name="Graur D."/>
            <person name="Arensburger P."/>
            <person name="Atkinson P."/>
            <person name="Beeman R.W."/>
            <person name="Beidler J."/>
            <person name="Brown S.J."/>
            <person name="Demuth J.P."/>
            <person name="Drury D.W."/>
            <person name="Du Y.Z."/>
            <person name="Fujiwara H."/>
            <person name="Lorenzen M."/>
            <person name="Maselli V."/>
            <person name="Osanai M."/>
            <person name="Park Y."/>
            <person name="Robertson H.M."/>
            <person name="Tu Z."/>
            <person name="Wang J.J."/>
            <person name="Wang S."/>
            <person name="Richards S."/>
            <person name="Song H."/>
            <person name="Zhang L."/>
            <person name="Sodergren E."/>
            <person name="Werner D."/>
            <person name="Stanke M."/>
            <person name="Morgenstern B."/>
            <person name="Solovyev V."/>
            <person name="Kosarev P."/>
            <person name="Brown G."/>
            <person name="Chen H.C."/>
            <person name="Ermolaeva O."/>
            <person name="Hlavina W."/>
            <person name="Kapustin Y."/>
            <person name="Kiryutin B."/>
            <person name="Kitts P."/>
            <person name="Maglott D."/>
            <person name="Pruitt K."/>
            <person name="Sapojnikov V."/>
            <person name="Souvorov A."/>
            <person name="Mackey A.J."/>
            <person name="Waterhouse R.M."/>
            <person name="Wyder S."/>
            <person name="Zdobnov E.M."/>
            <person name="Zdobnov E.M."/>
            <person name="Wyder S."/>
            <person name="Kriventseva E.V."/>
            <person name="Kadowaki T."/>
            <person name="Bork P."/>
            <person name="Aranda M."/>
            <person name="Bao R."/>
            <person name="Beermann A."/>
            <person name="Berns N."/>
            <person name="Bolognesi R."/>
            <person name="Bonneton F."/>
            <person name="Bopp D."/>
            <person name="Brown S.J."/>
            <person name="Bucher G."/>
            <person name="Butts T."/>
            <person name="Chaumot A."/>
            <person name="Denell R.E."/>
            <person name="Ferrier D.E."/>
            <person name="Friedrich M."/>
            <person name="Gordon C.M."/>
            <person name="Jindra M."/>
            <person name="Klingler M."/>
            <person name="Lan Q."/>
            <person name="Lattorff H.M."/>
            <person name="Laudet V."/>
            <person name="von Levetsow C."/>
            <person name="Liu Z."/>
            <person name="Lutz R."/>
            <person name="Lynch J.A."/>
            <person name="da Fonseca R.N."/>
            <person name="Posnien N."/>
            <person name="Reuter R."/>
            <person name="Roth S."/>
            <person name="Savard J."/>
            <person name="Schinko J.B."/>
            <person name="Schmitt C."/>
            <person name="Schoppmeier M."/>
            <person name="Schroder R."/>
            <person name="Shippy T.D."/>
            <person name="Simonnet F."/>
            <person name="Marques-Souza H."/>
            <person name="Tautz D."/>
            <person name="Tomoyasu Y."/>
            <person name="Trauner J."/>
            <person name="Van der Zee M."/>
            <person name="Vervoort M."/>
            <person name="Wittkopp N."/>
            <person name="Wimmer E.A."/>
            <person name="Yang X."/>
            <person name="Jones A.K."/>
            <person name="Sattelle D.B."/>
            <person name="Ebert P.R."/>
            <person name="Nelson D."/>
            <person name="Scott J.G."/>
            <person name="Beeman R.W."/>
            <person name="Muthukrishnan S."/>
            <person name="Kramer K.J."/>
            <person name="Arakane Y."/>
            <person name="Beeman R.W."/>
            <person name="Zhu Q."/>
            <person name="Hogenkamp D."/>
            <person name="Dixit R."/>
            <person name="Oppert B."/>
            <person name="Jiang H."/>
            <person name="Zou Z."/>
            <person name="Marshall J."/>
            <person name="Elpidina E."/>
            <person name="Vinokurov K."/>
            <person name="Oppert C."/>
            <person name="Zou Z."/>
            <person name="Evans J."/>
            <person name="Lu Z."/>
            <person name="Zhao P."/>
            <person name="Sumathipala N."/>
            <person name="Altincicek B."/>
            <person name="Vilcinskas A."/>
            <person name="Williams M."/>
            <person name="Hultmark D."/>
            <person name="Hetru C."/>
            <person name="Jiang H."/>
            <person name="Grimmelikhuijzen C.J."/>
            <person name="Hauser F."/>
            <person name="Cazzamali G."/>
            <person name="Williamson M."/>
            <person name="Park Y."/>
            <person name="Li B."/>
            <person name="Tanaka Y."/>
            <person name="Predel R."/>
            <person name="Neupert S."/>
            <person name="Schachtner J."/>
            <person name="Verleyen P."/>
            <person name="Raible F."/>
            <person name="Bork P."/>
            <person name="Friedrich M."/>
            <person name="Walden K.K."/>
            <person name="Robertson H.M."/>
            <person name="Angeli S."/>
            <person name="Foret S."/>
            <person name="Bucher G."/>
            <person name="Schuetz S."/>
            <person name="Maleszka R."/>
            <person name="Wimmer E.A."/>
            <person name="Beeman R.W."/>
            <person name="Lorenzen M."/>
            <person name="Tomoyasu Y."/>
            <person name="Miller S.C."/>
            <person name="Grossmann D."/>
            <person name="Bucher G."/>
        </authorList>
    </citation>
    <scope>NUCLEOTIDE SEQUENCE [LARGE SCALE GENOMIC DNA]</scope>
    <source>
        <strain evidence="3 4">Georgia GA2</strain>
    </source>
</reference>
<dbReference type="HOGENOM" id="CLU_014825_1_0_1"/>
<keyword evidence="1" id="KW-0520">NAD</keyword>
<dbReference type="KEGG" id="tca:659593"/>
<sequence>MSLQPSNSLCEKSEENSALLEKILGDPMTKYWLSNNHNPYALNIVHENSDEYNYVQQLFERTAGNLMISKLERVENPYLVGCYLLKKKQMWDKCGHLVEKTLFHGTRNAFVDSICKFNFDWRRSGTSKGTVFGKGVYFTSDVSYAHEYTFGDNVMFLAKVLVGDRVKGKASYEVLPEPFDTATNDKETIFVKFEDNEFYPQYVIQYR</sequence>
<dbReference type="Proteomes" id="UP000007266">
    <property type="component" value="Linkage group 7"/>
</dbReference>
<organism evidence="3 4">
    <name type="scientific">Tribolium castaneum</name>
    <name type="common">Red flour beetle</name>
    <dbReference type="NCBI Taxonomy" id="7070"/>
    <lineage>
        <taxon>Eukaryota</taxon>
        <taxon>Metazoa</taxon>
        <taxon>Ecdysozoa</taxon>
        <taxon>Arthropoda</taxon>
        <taxon>Hexapoda</taxon>
        <taxon>Insecta</taxon>
        <taxon>Pterygota</taxon>
        <taxon>Neoptera</taxon>
        <taxon>Endopterygota</taxon>
        <taxon>Coleoptera</taxon>
        <taxon>Polyphaga</taxon>
        <taxon>Cucujiformia</taxon>
        <taxon>Tenebrionidae</taxon>
        <taxon>Tenebrionidae incertae sedis</taxon>
        <taxon>Tribolium</taxon>
    </lineage>
</organism>
<dbReference type="OrthoDB" id="6133115at2759"/>
<dbReference type="Gene3D" id="3.90.228.10">
    <property type="match status" value="1"/>
</dbReference>
<keyword evidence="1" id="KW-0808">Transferase</keyword>
<dbReference type="GO" id="GO:0005634">
    <property type="term" value="C:nucleus"/>
    <property type="evidence" value="ECO:0000318"/>
    <property type="project" value="GO_Central"/>
</dbReference>
<evidence type="ECO:0000313" key="3">
    <source>
        <dbReference type="EMBL" id="EFA07133.1"/>
    </source>
</evidence>
<dbReference type="InterPro" id="IPR012317">
    <property type="entry name" value="Poly(ADP-ribose)pol_cat_dom"/>
</dbReference>
<evidence type="ECO:0000313" key="4">
    <source>
        <dbReference type="Proteomes" id="UP000007266"/>
    </source>
</evidence>
<keyword evidence="4" id="KW-1185">Reference proteome</keyword>
<evidence type="ECO:0000259" key="2">
    <source>
        <dbReference type="PROSITE" id="PS51059"/>
    </source>
</evidence>
<proteinExistence type="predicted"/>
<dbReference type="EMBL" id="KQ971354">
    <property type="protein sequence ID" value="EFA07133.1"/>
    <property type="molecule type" value="Genomic_DNA"/>
</dbReference>
<dbReference type="EC" id="2.4.2.-" evidence="1"/>
<keyword evidence="1" id="KW-0328">Glycosyltransferase</keyword>
<dbReference type="PROSITE" id="PS51059">
    <property type="entry name" value="PARP_CATALYTIC"/>
    <property type="match status" value="1"/>
</dbReference>
<feature type="domain" description="PARP catalytic" evidence="2">
    <location>
        <begin position="26"/>
        <end position="207"/>
    </location>
</feature>
<accession>D6WSN8</accession>
<evidence type="ECO:0000256" key="1">
    <source>
        <dbReference type="RuleBase" id="RU362114"/>
    </source>
</evidence>
<dbReference type="AlphaFoldDB" id="D6WSN8"/>
<gene>
    <name evidence="3" type="primary">AUGUSTUS-3.0.2_10124</name>
    <name evidence="3" type="ORF">TcasGA2_TC010124</name>
</gene>
<dbReference type="Pfam" id="PF00644">
    <property type="entry name" value="PARP"/>
    <property type="match status" value="1"/>
</dbReference>
<dbReference type="InterPro" id="IPR051712">
    <property type="entry name" value="ARTD-AVP"/>
</dbReference>
<dbReference type="PANTHER" id="PTHR45740:SF2">
    <property type="entry name" value="POLY [ADP-RIBOSE] POLYMERASE"/>
    <property type="match status" value="1"/>
</dbReference>
<dbReference type="PANTHER" id="PTHR45740">
    <property type="entry name" value="POLY [ADP-RIBOSE] POLYMERASE"/>
    <property type="match status" value="1"/>
</dbReference>
<reference evidence="3 4" key="2">
    <citation type="journal article" date="2010" name="Nucleic Acids Res.">
        <title>BeetleBase in 2010: revisions to provide comprehensive genomic information for Tribolium castaneum.</title>
        <authorList>
            <person name="Kim H.S."/>
            <person name="Murphy T."/>
            <person name="Xia J."/>
            <person name="Caragea D."/>
            <person name="Park Y."/>
            <person name="Beeman R.W."/>
            <person name="Lorenzen M.D."/>
            <person name="Butcher S."/>
            <person name="Manak J.R."/>
            <person name="Brown S.J."/>
        </authorList>
    </citation>
    <scope>GENOME REANNOTATION</scope>
    <source>
        <strain evidence="3 4">Georgia GA2</strain>
    </source>
</reference>